<proteinExistence type="predicted"/>
<keyword evidence="3" id="KW-1185">Reference proteome</keyword>
<sequence length="250" mass="27770">MVKTANTALAHAKSTFWVDSACFTPCGITCATANVPSTSDLNIIEATLTGGLLGAHICIPASRSFIKIVDVPFFKPSMTKPIPSTEVGAQLQCSIIPSNYIVHWRFMWNSPKAEFTTVWIDLSNLQQGTRASQLIGHHLFLNRVEVLIKGAKAHTGMPQYNHRCPYWQHCFNRSWIQDWAIQDASAHKNIPPPPPTLRSNKPPPHDHTLHPPQQGAPQPSLPPIHEDDEGDDNNMAPFGLALDDDYDFHK</sequence>
<name>A0A9P5WZP9_9AGAR</name>
<evidence type="ECO:0000313" key="2">
    <source>
        <dbReference type="EMBL" id="KAF9440697.1"/>
    </source>
</evidence>
<gene>
    <name evidence="2" type="ORF">P691DRAFT_767370</name>
</gene>
<comment type="caution">
    <text evidence="2">The sequence shown here is derived from an EMBL/GenBank/DDBJ whole genome shotgun (WGS) entry which is preliminary data.</text>
</comment>
<dbReference type="OrthoDB" id="2997340at2759"/>
<protein>
    <submittedName>
        <fullName evidence="2">Uncharacterized protein</fullName>
    </submittedName>
</protein>
<evidence type="ECO:0000313" key="3">
    <source>
        <dbReference type="Proteomes" id="UP000807342"/>
    </source>
</evidence>
<feature type="region of interest" description="Disordered" evidence="1">
    <location>
        <begin position="185"/>
        <end position="250"/>
    </location>
</feature>
<organism evidence="2 3">
    <name type="scientific">Macrolepiota fuliginosa MF-IS2</name>
    <dbReference type="NCBI Taxonomy" id="1400762"/>
    <lineage>
        <taxon>Eukaryota</taxon>
        <taxon>Fungi</taxon>
        <taxon>Dikarya</taxon>
        <taxon>Basidiomycota</taxon>
        <taxon>Agaricomycotina</taxon>
        <taxon>Agaricomycetes</taxon>
        <taxon>Agaricomycetidae</taxon>
        <taxon>Agaricales</taxon>
        <taxon>Agaricineae</taxon>
        <taxon>Agaricaceae</taxon>
        <taxon>Macrolepiota</taxon>
    </lineage>
</organism>
<dbReference type="EMBL" id="MU152324">
    <property type="protein sequence ID" value="KAF9440697.1"/>
    <property type="molecule type" value="Genomic_DNA"/>
</dbReference>
<accession>A0A9P5WZP9</accession>
<evidence type="ECO:0000256" key="1">
    <source>
        <dbReference type="SAM" id="MobiDB-lite"/>
    </source>
</evidence>
<dbReference type="AlphaFoldDB" id="A0A9P5WZP9"/>
<reference evidence="2" key="1">
    <citation type="submission" date="2020-11" db="EMBL/GenBank/DDBJ databases">
        <authorList>
            <consortium name="DOE Joint Genome Institute"/>
            <person name="Ahrendt S."/>
            <person name="Riley R."/>
            <person name="Andreopoulos W."/>
            <person name="Labutti K."/>
            <person name="Pangilinan J."/>
            <person name="Ruiz-Duenas F.J."/>
            <person name="Barrasa J.M."/>
            <person name="Sanchez-Garcia M."/>
            <person name="Camarero S."/>
            <person name="Miyauchi S."/>
            <person name="Serrano A."/>
            <person name="Linde D."/>
            <person name="Babiker R."/>
            <person name="Drula E."/>
            <person name="Ayuso-Fernandez I."/>
            <person name="Pacheco R."/>
            <person name="Padilla G."/>
            <person name="Ferreira P."/>
            <person name="Barriuso J."/>
            <person name="Kellner H."/>
            <person name="Castanera R."/>
            <person name="Alfaro M."/>
            <person name="Ramirez L."/>
            <person name="Pisabarro A.G."/>
            <person name="Kuo A."/>
            <person name="Tritt A."/>
            <person name="Lipzen A."/>
            <person name="He G."/>
            <person name="Yan M."/>
            <person name="Ng V."/>
            <person name="Cullen D."/>
            <person name="Martin F."/>
            <person name="Rosso M.-N."/>
            <person name="Henrissat B."/>
            <person name="Hibbett D."/>
            <person name="Martinez A.T."/>
            <person name="Grigoriev I.V."/>
        </authorList>
    </citation>
    <scope>NUCLEOTIDE SEQUENCE</scope>
    <source>
        <strain evidence="2">MF-IS2</strain>
    </source>
</reference>
<dbReference type="Proteomes" id="UP000807342">
    <property type="component" value="Unassembled WGS sequence"/>
</dbReference>